<reference evidence="2" key="1">
    <citation type="submission" date="2021-01" db="EMBL/GenBank/DDBJ databases">
        <authorList>
            <consortium name="Genoscope - CEA"/>
            <person name="William W."/>
        </authorList>
    </citation>
    <scope>NUCLEOTIDE SEQUENCE</scope>
</reference>
<feature type="coiled-coil region" evidence="1">
    <location>
        <begin position="308"/>
        <end position="363"/>
    </location>
</feature>
<keyword evidence="1" id="KW-0175">Coiled coil</keyword>
<dbReference type="Proteomes" id="UP000683925">
    <property type="component" value="Unassembled WGS sequence"/>
</dbReference>
<protein>
    <submittedName>
        <fullName evidence="2">Uncharacterized protein</fullName>
    </submittedName>
</protein>
<name>A0A8S1WSY9_PAROT</name>
<feature type="coiled-coil region" evidence="1">
    <location>
        <begin position="578"/>
        <end position="636"/>
    </location>
</feature>
<organism evidence="2 3">
    <name type="scientific">Paramecium octaurelia</name>
    <dbReference type="NCBI Taxonomy" id="43137"/>
    <lineage>
        <taxon>Eukaryota</taxon>
        <taxon>Sar</taxon>
        <taxon>Alveolata</taxon>
        <taxon>Ciliophora</taxon>
        <taxon>Intramacronucleata</taxon>
        <taxon>Oligohymenophorea</taxon>
        <taxon>Peniculida</taxon>
        <taxon>Parameciidae</taxon>
        <taxon>Paramecium</taxon>
    </lineage>
</organism>
<comment type="caution">
    <text evidence="2">The sequence shown here is derived from an EMBL/GenBank/DDBJ whole genome shotgun (WGS) entry which is preliminary data.</text>
</comment>
<accession>A0A8S1WSY9</accession>
<evidence type="ECO:0000256" key="1">
    <source>
        <dbReference type="SAM" id="Coils"/>
    </source>
</evidence>
<evidence type="ECO:0000313" key="2">
    <source>
        <dbReference type="EMBL" id="CAD8191319.1"/>
    </source>
</evidence>
<dbReference type="AlphaFoldDB" id="A0A8S1WSY9"/>
<feature type="coiled-coil region" evidence="1">
    <location>
        <begin position="170"/>
        <end position="232"/>
    </location>
</feature>
<keyword evidence="3" id="KW-1185">Reference proteome</keyword>
<evidence type="ECO:0000313" key="3">
    <source>
        <dbReference type="Proteomes" id="UP000683925"/>
    </source>
</evidence>
<proteinExistence type="predicted"/>
<gene>
    <name evidence="2" type="ORF">POCTA_138.1.T0990144</name>
</gene>
<sequence>MNQNKEIDELLFKKKELKQDLKKPHYPPIDITITSYSEVSDGTPNKFPIKKVYTEQNCFHHQKKRILTQEEQINQQNQMQASNSIIESMTPQRMNKLIDWSKYNVTPGDGKNIFPQVSGPTIFSQINTLKLRRDQNCFRQSIKIFRLLKPQEDRTSKQPHNKLFASRMLAKAQDKFIDELNLEIKKMKENELNIKDQILSEFKNKVGKDQIIENQEQKMQNLTNRLKMEVEYKKHDEKMLLEIKQKEIKRSSIFELNSKCQSCQQCKQELQNILQECQIEDDQNIIEGELQVPTQIRVVVTLLLTKQREQIDIAFQQYEDQLKELYDQIEYFKEQNNNLIEENNKLQHQLSSILNQRGEQENKLYEEFEKLININLILMQENQDLKLQVQSQNPRTFKSLRWREFRSRTCFQKYLNKKRKYNHQKMIRFEIFPLLNRIKICRIKLYKMKRNNHYKKKNERKRRKKFRTCFLNNVNVLQSHKKFRIQNINLQQQVQKECEQTIFELSLNWINKKQINHKINQIKQLIDQNKVQQDKNTELSQNVNLIFKMNQNNRQMIRELNMRVVNQYIQSNLSQQYLSQLVDEYKSYQQEFIDLKQVFTEMLRQHEILQNRLSKLQQDNNQLALENQKLIESQNNKDDKLTKRISEEITKGVRCSTAPGDSLNIKSFVQQGEEENLKKNSSTFQI</sequence>
<dbReference type="EMBL" id="CAJJDP010000098">
    <property type="protein sequence ID" value="CAD8191319.1"/>
    <property type="molecule type" value="Genomic_DNA"/>
</dbReference>
<dbReference type="OrthoDB" id="304763at2759"/>